<protein>
    <submittedName>
        <fullName evidence="1">Uncharacterized protein</fullName>
    </submittedName>
</protein>
<dbReference type="EMBL" id="CAACVS010000126">
    <property type="protein sequence ID" value="VEU37480.1"/>
    <property type="molecule type" value="Genomic_DNA"/>
</dbReference>
<dbReference type="AlphaFoldDB" id="A0A448Z621"/>
<proteinExistence type="predicted"/>
<name>A0A448Z621_9STRA</name>
<reference evidence="1 2" key="1">
    <citation type="submission" date="2019-01" db="EMBL/GenBank/DDBJ databases">
        <authorList>
            <person name="Ferrante I. M."/>
        </authorList>
    </citation>
    <scope>NUCLEOTIDE SEQUENCE [LARGE SCALE GENOMIC DNA]</scope>
    <source>
        <strain evidence="1 2">B856</strain>
    </source>
</reference>
<gene>
    <name evidence="1" type="ORF">PSNMU_V1.4_AUG-EV-PASAV3_0042990</name>
</gene>
<sequence length="203" mass="22411">MIQLFCLPLGWKQHNDDFPPDDCDMYDEMDDADDVPFYLTSKLLLPKGGQVLQIGFYGDDGKSSLSSGNDSGTGMEGRQKIGFIFQKYSPSSTKELWTTTYDSLSWQAVPFDPMLLNASQVDANCSKKVVQLSVGESCDSDDEDSILLAQSRTIAEDSPTDLCELLLCGSRGVGGVVTKSDDLIRVDLIDLEDDEDEEDSYEE</sequence>
<accession>A0A448Z621</accession>
<evidence type="ECO:0000313" key="1">
    <source>
        <dbReference type="EMBL" id="VEU37480.1"/>
    </source>
</evidence>
<dbReference type="Proteomes" id="UP000291116">
    <property type="component" value="Unassembled WGS sequence"/>
</dbReference>
<organism evidence="1 2">
    <name type="scientific">Pseudo-nitzschia multistriata</name>
    <dbReference type="NCBI Taxonomy" id="183589"/>
    <lineage>
        <taxon>Eukaryota</taxon>
        <taxon>Sar</taxon>
        <taxon>Stramenopiles</taxon>
        <taxon>Ochrophyta</taxon>
        <taxon>Bacillariophyta</taxon>
        <taxon>Bacillariophyceae</taxon>
        <taxon>Bacillariophycidae</taxon>
        <taxon>Bacillariales</taxon>
        <taxon>Bacillariaceae</taxon>
        <taxon>Pseudo-nitzschia</taxon>
    </lineage>
</organism>
<evidence type="ECO:0000313" key="2">
    <source>
        <dbReference type="Proteomes" id="UP000291116"/>
    </source>
</evidence>
<keyword evidence="2" id="KW-1185">Reference proteome</keyword>